<proteinExistence type="predicted"/>
<dbReference type="RefSeq" id="WP_271998176.1">
    <property type="nucleotide sequence ID" value="NZ_JAQNDN010000005.1"/>
</dbReference>
<keyword evidence="2" id="KW-0349">Heme</keyword>
<dbReference type="EMBL" id="JAQNDN010000005">
    <property type="protein sequence ID" value="MDC0668724.1"/>
    <property type="molecule type" value="Genomic_DNA"/>
</dbReference>
<evidence type="ECO:0000256" key="3">
    <source>
        <dbReference type="ARBA" id="ARBA00022723"/>
    </source>
</evidence>
<dbReference type="Proteomes" id="UP001217838">
    <property type="component" value="Unassembled WGS sequence"/>
</dbReference>
<keyword evidence="4" id="KW-0408">Iron</keyword>
<dbReference type="InterPro" id="IPR001486">
    <property type="entry name" value="Hemoglobin_trunc"/>
</dbReference>
<evidence type="ECO:0000256" key="2">
    <source>
        <dbReference type="ARBA" id="ARBA00022617"/>
    </source>
</evidence>
<name>A0ABT5B3M8_9BACT</name>
<accession>A0ABT5B3M8</accession>
<dbReference type="InterPro" id="IPR009050">
    <property type="entry name" value="Globin-like_sf"/>
</dbReference>
<evidence type="ECO:0000313" key="5">
    <source>
        <dbReference type="EMBL" id="MDC0668724.1"/>
    </source>
</evidence>
<organism evidence="5 6">
    <name type="scientific">Nannocystis radixulma</name>
    <dbReference type="NCBI Taxonomy" id="2995305"/>
    <lineage>
        <taxon>Bacteria</taxon>
        <taxon>Pseudomonadati</taxon>
        <taxon>Myxococcota</taxon>
        <taxon>Polyangia</taxon>
        <taxon>Nannocystales</taxon>
        <taxon>Nannocystaceae</taxon>
        <taxon>Nannocystis</taxon>
    </lineage>
</organism>
<keyword evidence="3" id="KW-0479">Metal-binding</keyword>
<evidence type="ECO:0000256" key="1">
    <source>
        <dbReference type="ARBA" id="ARBA00022448"/>
    </source>
</evidence>
<keyword evidence="1" id="KW-0813">Transport</keyword>
<sequence length="129" mass="14193">MTAEPKPTLYERLGGVYAIASVVDEFIDRIMADPRLNANPRVDAAHHRVPPPGFKYLVTEMVCWATGGPQRYTGRSMREAHAHLAITAAEWDAFVADFLATLDKFGVHGSERDELLAILGSTRDDIVVG</sequence>
<dbReference type="CDD" id="cd00454">
    <property type="entry name" value="TrHb1_N"/>
    <property type="match status" value="1"/>
</dbReference>
<keyword evidence="6" id="KW-1185">Reference proteome</keyword>
<evidence type="ECO:0000256" key="4">
    <source>
        <dbReference type="ARBA" id="ARBA00023004"/>
    </source>
</evidence>
<reference evidence="5 6" key="1">
    <citation type="submission" date="2022-11" db="EMBL/GenBank/DDBJ databases">
        <title>Minimal conservation of predation-associated metabolite biosynthetic gene clusters underscores biosynthetic potential of Myxococcota including descriptions for ten novel species: Archangium lansinium sp. nov., Myxococcus landrumus sp. nov., Nannocystis bai.</title>
        <authorList>
            <person name="Ahearne A."/>
            <person name="Stevens C."/>
            <person name="Dowd S."/>
        </authorList>
    </citation>
    <scope>NUCLEOTIDE SEQUENCE [LARGE SCALE GENOMIC DNA]</scope>
    <source>
        <strain evidence="5 6">NCELM</strain>
    </source>
</reference>
<evidence type="ECO:0000313" key="6">
    <source>
        <dbReference type="Proteomes" id="UP001217838"/>
    </source>
</evidence>
<dbReference type="InterPro" id="IPR012292">
    <property type="entry name" value="Globin/Proto"/>
</dbReference>
<gene>
    <name evidence="5" type="ORF">POL58_13300</name>
</gene>
<dbReference type="SUPFAM" id="SSF46458">
    <property type="entry name" value="Globin-like"/>
    <property type="match status" value="1"/>
</dbReference>
<dbReference type="Pfam" id="PF01152">
    <property type="entry name" value="Bac_globin"/>
    <property type="match status" value="1"/>
</dbReference>
<dbReference type="Gene3D" id="1.10.490.10">
    <property type="entry name" value="Globins"/>
    <property type="match status" value="1"/>
</dbReference>
<comment type="caution">
    <text evidence="5">The sequence shown here is derived from an EMBL/GenBank/DDBJ whole genome shotgun (WGS) entry which is preliminary data.</text>
</comment>
<protein>
    <submittedName>
        <fullName evidence="5">Group 1 truncated hemoglobin</fullName>
    </submittedName>
</protein>